<dbReference type="InterPro" id="IPR050639">
    <property type="entry name" value="SSR_resolvase"/>
</dbReference>
<evidence type="ECO:0000313" key="2">
    <source>
        <dbReference type="EMBL" id="MDG3585499.1"/>
    </source>
</evidence>
<dbReference type="SUPFAM" id="SSF53041">
    <property type="entry name" value="Resolvase-like"/>
    <property type="match status" value="1"/>
</dbReference>
<dbReference type="Gene3D" id="3.40.50.1390">
    <property type="entry name" value="Resolvase, N-terminal catalytic domain"/>
    <property type="match status" value="1"/>
</dbReference>
<gene>
    <name evidence="2" type="ORF">OSR52_06415</name>
</gene>
<dbReference type="PANTHER" id="PTHR30461">
    <property type="entry name" value="DNA-INVERTASE FROM LAMBDOID PROPHAGE"/>
    <property type="match status" value="1"/>
</dbReference>
<feature type="domain" description="Recombinase" evidence="1">
    <location>
        <begin position="156"/>
        <end position="278"/>
    </location>
</feature>
<dbReference type="PANTHER" id="PTHR30461:SF23">
    <property type="entry name" value="DNA RECOMBINASE-RELATED"/>
    <property type="match status" value="1"/>
</dbReference>
<dbReference type="InterPro" id="IPR025827">
    <property type="entry name" value="Zn_ribbon_recom_dom"/>
</dbReference>
<comment type="caution">
    <text evidence="2">The sequence shown here is derived from an EMBL/GenBank/DDBJ whole genome shotgun (WGS) entry which is preliminary data.</text>
</comment>
<dbReference type="CDD" id="cd00338">
    <property type="entry name" value="Ser_Recombinase"/>
    <property type="match status" value="1"/>
</dbReference>
<evidence type="ECO:0000259" key="1">
    <source>
        <dbReference type="PROSITE" id="PS51737"/>
    </source>
</evidence>
<reference evidence="2" key="1">
    <citation type="submission" date="2022-11" db="EMBL/GenBank/DDBJ databases">
        <title>High-quality draft genome sequence of Galbibacter sp. strain CMA-7.</title>
        <authorList>
            <person name="Wei L."/>
            <person name="Dong C."/>
            <person name="Shao Z."/>
        </authorList>
    </citation>
    <scope>NUCLEOTIDE SEQUENCE</scope>
    <source>
        <strain evidence="2">CMA-7</strain>
    </source>
</reference>
<dbReference type="RefSeq" id="WP_277899235.1">
    <property type="nucleotide sequence ID" value="NZ_JAPMUA010000002.1"/>
</dbReference>
<organism evidence="2 3">
    <name type="scientific">Galbibacter pacificus</name>
    <dbReference type="NCBI Taxonomy" id="2996052"/>
    <lineage>
        <taxon>Bacteria</taxon>
        <taxon>Pseudomonadati</taxon>
        <taxon>Bacteroidota</taxon>
        <taxon>Flavobacteriia</taxon>
        <taxon>Flavobacteriales</taxon>
        <taxon>Flavobacteriaceae</taxon>
        <taxon>Galbibacter</taxon>
    </lineage>
</organism>
<dbReference type="InterPro" id="IPR011109">
    <property type="entry name" value="DNA_bind_recombinase_dom"/>
</dbReference>
<evidence type="ECO:0000313" key="3">
    <source>
        <dbReference type="Proteomes" id="UP001153642"/>
    </source>
</evidence>
<sequence length="543" mass="63039">MLAIYVRLSKEDEDSNSIENQLSEGKEFAKAHNLNYKIYNEGEGVSGTLDIAQRPQLQLLMNEMNSGIVSSVWMRNQNRLDRNSLTFAFFVDVAKKNNIDVYFGSNEKLDFNDPTTLLTTSILSNLNQYQAQLQSYQTKKVLASNAAQGKAHGILPYGYMTDENGYMIVNDAEAEVVERIFELSLSGKGTKTIAEALNKENTPTRYNTYKGEYIPRKYRDKKDKSSVIWRDGTVYTILKNEVYKGVRSFGGKLYKCPTIIESVLWQKVQDNLKKNLNNRGKKVEHKYMLKGLIICGRCGRNYYGRTRVNKKDNYYMCSSKRYKDLNCGNRSINIDYLEQFIWERFFKDEYLTEKVKEHLSSDDLSTQISDLERLYNGFTKETANLEKERQNAVRLTVKGVLSEADVQPELVRIERGKNEILEKQNRINEQLHFLKESAVKEQDIADEIQKIKSSTDFTTKKEVMGKYIKEIHIKYFAQIKMYVLNITFNLPIKEELYFIPHHYNHAVALFDRILIPLKGKVKQMTKEDWDELQIKIVDAHGIG</sequence>
<protein>
    <submittedName>
        <fullName evidence="2">Recombinase family protein</fullName>
    </submittedName>
</protein>
<dbReference type="Proteomes" id="UP001153642">
    <property type="component" value="Unassembled WGS sequence"/>
</dbReference>
<keyword evidence="3" id="KW-1185">Reference proteome</keyword>
<dbReference type="Gene3D" id="3.90.1750.20">
    <property type="entry name" value="Putative Large Serine Recombinase, Chain B, Domain 2"/>
    <property type="match status" value="1"/>
</dbReference>
<dbReference type="SMART" id="SM00857">
    <property type="entry name" value="Resolvase"/>
    <property type="match status" value="1"/>
</dbReference>
<dbReference type="Pfam" id="PF07508">
    <property type="entry name" value="Recombinase"/>
    <property type="match status" value="1"/>
</dbReference>
<dbReference type="PROSITE" id="PS51737">
    <property type="entry name" value="RECOMBINASE_DNA_BIND"/>
    <property type="match status" value="1"/>
</dbReference>
<dbReference type="Pfam" id="PF13408">
    <property type="entry name" value="Zn_ribbon_recom"/>
    <property type="match status" value="1"/>
</dbReference>
<accession>A0ABT6FQF8</accession>
<dbReference type="EMBL" id="JAPMUA010000002">
    <property type="protein sequence ID" value="MDG3585499.1"/>
    <property type="molecule type" value="Genomic_DNA"/>
</dbReference>
<proteinExistence type="predicted"/>
<dbReference type="InterPro" id="IPR038109">
    <property type="entry name" value="DNA_bind_recomb_sf"/>
</dbReference>
<name>A0ABT6FQF8_9FLAO</name>
<dbReference type="InterPro" id="IPR036162">
    <property type="entry name" value="Resolvase-like_N_sf"/>
</dbReference>
<dbReference type="InterPro" id="IPR006119">
    <property type="entry name" value="Resolv_N"/>
</dbReference>
<dbReference type="Pfam" id="PF00239">
    <property type="entry name" value="Resolvase"/>
    <property type="match status" value="1"/>
</dbReference>